<evidence type="ECO:0000313" key="1">
    <source>
        <dbReference type="EMBL" id="PJI86449.1"/>
    </source>
</evidence>
<reference evidence="1 2" key="1">
    <citation type="submission" date="2017-11" db="EMBL/GenBank/DDBJ databases">
        <title>Genomic Encyclopedia of Archaeal and Bacterial Type Strains, Phase II (KMG-II): From Individual Species to Whole Genera.</title>
        <authorList>
            <person name="Goeker M."/>
        </authorList>
    </citation>
    <scope>NUCLEOTIDE SEQUENCE [LARGE SCALE GENOMIC DNA]</scope>
    <source>
        <strain evidence="1 2">DSM 29128</strain>
    </source>
</reference>
<accession>A0A2M8W6B2</accession>
<dbReference type="AlphaFoldDB" id="A0A2M8W6B2"/>
<name>A0A2M8W6B2_9RHOB</name>
<protein>
    <submittedName>
        <fullName evidence="1">Uncharacterized protein</fullName>
    </submittedName>
</protein>
<evidence type="ECO:0000313" key="2">
    <source>
        <dbReference type="Proteomes" id="UP000228531"/>
    </source>
</evidence>
<dbReference type="Proteomes" id="UP000228531">
    <property type="component" value="Unassembled WGS sequence"/>
</dbReference>
<comment type="caution">
    <text evidence="1">The sequence shown here is derived from an EMBL/GenBank/DDBJ whole genome shotgun (WGS) entry which is preliminary data.</text>
</comment>
<organism evidence="1 2">
    <name type="scientific">Yoonia maricola</name>
    <dbReference type="NCBI Taxonomy" id="420999"/>
    <lineage>
        <taxon>Bacteria</taxon>
        <taxon>Pseudomonadati</taxon>
        <taxon>Pseudomonadota</taxon>
        <taxon>Alphaproteobacteria</taxon>
        <taxon>Rhodobacterales</taxon>
        <taxon>Paracoccaceae</taxon>
        <taxon>Yoonia</taxon>
    </lineage>
</organism>
<dbReference type="EMBL" id="PGTY01000002">
    <property type="protein sequence ID" value="PJI86449.1"/>
    <property type="molecule type" value="Genomic_DNA"/>
</dbReference>
<sequence>MRSWIYGVRVRQVQRRWVATILPFALPYNAPHSFRMLQKQEFNMRILSITAALAFGLSSPALAQEINFGNDSSEWANDGECDDGRFTGKGMTATPLLEEDVLADATDCRTAYEAGTLTLLGVASDGTIDFGNDEGDWSNDDECDDMRFAGPGMTTTPLLQDDIMRDATDCRTAYEAGLLTLSGDGPDDLIIEGVNFGNDNGEWSNDGECDDPRFVGAGMTATPLLADDVLRDATDCSTAFTAGNLTLLGVDAKGGIDFGNDEGEWSNDGECDDMRFAGPGMTTTVLLYDDVMRDATDCRAAYEAGQLTLAGQ</sequence>
<gene>
    <name evidence="1" type="ORF">BC777_2818</name>
</gene>
<keyword evidence="2" id="KW-1185">Reference proteome</keyword>
<proteinExistence type="predicted"/>